<evidence type="ECO:0000256" key="4">
    <source>
        <dbReference type="ARBA" id="ARBA00023136"/>
    </source>
</evidence>
<evidence type="ECO:0000256" key="5">
    <source>
        <dbReference type="SAM" id="Phobius"/>
    </source>
</evidence>
<dbReference type="GO" id="GO:0016020">
    <property type="term" value="C:membrane"/>
    <property type="evidence" value="ECO:0007669"/>
    <property type="project" value="UniProtKB-SubCell"/>
</dbReference>
<feature type="transmembrane region" description="Helical" evidence="5">
    <location>
        <begin position="198"/>
        <end position="217"/>
    </location>
</feature>
<dbReference type="Pfam" id="PF07690">
    <property type="entry name" value="MFS_1"/>
    <property type="match status" value="1"/>
</dbReference>
<dbReference type="SUPFAM" id="SSF103473">
    <property type="entry name" value="MFS general substrate transporter"/>
    <property type="match status" value="1"/>
</dbReference>
<evidence type="ECO:0000256" key="3">
    <source>
        <dbReference type="ARBA" id="ARBA00022989"/>
    </source>
</evidence>
<keyword evidence="8" id="KW-1185">Reference proteome</keyword>
<accession>A0A2K8MIZ8</accession>
<dbReference type="AlphaFoldDB" id="A0A2K8MIZ8"/>
<proteinExistence type="predicted"/>
<feature type="transmembrane region" description="Helical" evidence="5">
    <location>
        <begin position="299"/>
        <end position="318"/>
    </location>
</feature>
<dbReference type="PANTHER" id="PTHR42718:SF49">
    <property type="entry name" value="EXPORT PROTEIN"/>
    <property type="match status" value="1"/>
</dbReference>
<evidence type="ECO:0000256" key="1">
    <source>
        <dbReference type="ARBA" id="ARBA00004141"/>
    </source>
</evidence>
<sequence length="515" mass="53743">MTLRPASKNRMALLAVCLGALMFGLEITSVPVILPTLERTLGGNFQEMQWVMNAYTLACTTVLMATGALADSFGRKRTFLISVIAFGATSALCGFAQSIEMLIAGRFLQGLAGGAMLICSIALLSHAFQDAAGRSRAFATWGIVSGIGLGFGPLVGSAIIALTGWKWIFLVHLPLAALTLAMAASAVSESRDPDATRLDATGIITLSLAVFGLVYFITQGPALGAPGAAAVGIATVASFAAFLFAERRQAHPMFDFSVFRSRQFSGAILGCIAMNVSYWPFMIYLPIYFQVGLGYDPLSTGLCLLAYTLPALIFPPLGERMSLRYGAGAVIPVGLFTIGLGFVAMKLGSAAAQPGWLTMLPGLLLSGIGIGITNTPVTNTTTASVPASRAGMASGIDMSARLITLAVNIALMGFLLVERIASTLRGAAGSSVDVARLRSAAETLASGHFGSGAGLEGVGKLPDFLVRHSLAEGFGLVMVYGGIGAWILAGLSFVLFRPVPRNVQAQLATELERRE</sequence>
<dbReference type="Gene3D" id="1.20.1720.10">
    <property type="entry name" value="Multidrug resistance protein D"/>
    <property type="match status" value="1"/>
</dbReference>
<dbReference type="InterPro" id="IPR036259">
    <property type="entry name" value="MFS_trans_sf"/>
</dbReference>
<gene>
    <name evidence="7" type="ORF">CVN68_19265</name>
</gene>
<feature type="transmembrane region" description="Helical" evidence="5">
    <location>
        <begin position="103"/>
        <end position="125"/>
    </location>
</feature>
<dbReference type="PROSITE" id="PS50850">
    <property type="entry name" value="MFS"/>
    <property type="match status" value="1"/>
</dbReference>
<feature type="transmembrane region" description="Helical" evidence="5">
    <location>
        <begin position="78"/>
        <end position="97"/>
    </location>
</feature>
<dbReference type="EMBL" id="CP024923">
    <property type="protein sequence ID" value="ATY33833.1"/>
    <property type="molecule type" value="Genomic_DNA"/>
</dbReference>
<dbReference type="CDD" id="cd17321">
    <property type="entry name" value="MFS_MMR_MDR_like"/>
    <property type="match status" value="1"/>
</dbReference>
<feature type="transmembrane region" description="Helical" evidence="5">
    <location>
        <begin position="474"/>
        <end position="496"/>
    </location>
</feature>
<dbReference type="RefSeq" id="WP_100283630.1">
    <property type="nucleotide sequence ID" value="NZ_CP024923.1"/>
</dbReference>
<protein>
    <submittedName>
        <fullName evidence="7">MFS transporter</fullName>
    </submittedName>
</protein>
<dbReference type="KEGG" id="sphc:CVN68_19265"/>
<dbReference type="GO" id="GO:0022857">
    <property type="term" value="F:transmembrane transporter activity"/>
    <property type="evidence" value="ECO:0007669"/>
    <property type="project" value="InterPro"/>
</dbReference>
<feature type="transmembrane region" description="Helical" evidence="5">
    <location>
        <begin position="223"/>
        <end position="245"/>
    </location>
</feature>
<feature type="transmembrane region" description="Helical" evidence="5">
    <location>
        <begin position="54"/>
        <end position="71"/>
    </location>
</feature>
<dbReference type="InterPro" id="IPR011701">
    <property type="entry name" value="MFS"/>
</dbReference>
<dbReference type="InterPro" id="IPR020846">
    <property type="entry name" value="MFS_dom"/>
</dbReference>
<organism evidence="7 8">
    <name type="scientific">Sphingomonas psychrotolerans</name>
    <dbReference type="NCBI Taxonomy" id="1327635"/>
    <lineage>
        <taxon>Bacteria</taxon>
        <taxon>Pseudomonadati</taxon>
        <taxon>Pseudomonadota</taxon>
        <taxon>Alphaproteobacteria</taxon>
        <taxon>Sphingomonadales</taxon>
        <taxon>Sphingomonadaceae</taxon>
        <taxon>Sphingomonas</taxon>
    </lineage>
</organism>
<dbReference type="OrthoDB" id="9791756at2"/>
<feature type="transmembrane region" description="Helical" evidence="5">
    <location>
        <begin position="266"/>
        <end position="287"/>
    </location>
</feature>
<dbReference type="Proteomes" id="UP000229081">
    <property type="component" value="Chromosome"/>
</dbReference>
<evidence type="ECO:0000313" key="8">
    <source>
        <dbReference type="Proteomes" id="UP000229081"/>
    </source>
</evidence>
<dbReference type="PROSITE" id="PS00216">
    <property type="entry name" value="SUGAR_TRANSPORT_1"/>
    <property type="match status" value="1"/>
</dbReference>
<dbReference type="PANTHER" id="PTHR42718">
    <property type="entry name" value="MAJOR FACILITATOR SUPERFAMILY MULTIDRUG TRANSPORTER MFSC"/>
    <property type="match status" value="1"/>
</dbReference>
<feature type="domain" description="Major facilitator superfamily (MFS) profile" evidence="6">
    <location>
        <begin position="12"/>
        <end position="502"/>
    </location>
</feature>
<reference evidence="7 8" key="1">
    <citation type="submission" date="2017-11" db="EMBL/GenBank/DDBJ databases">
        <title>Complete genome sequence of Sphingomonas sp. Strain Cra20, a psychrotolerant potential plant growth promoting rhizobacteria.</title>
        <authorList>
            <person name="Luo Y."/>
        </authorList>
    </citation>
    <scope>NUCLEOTIDE SEQUENCE [LARGE SCALE GENOMIC DNA]</scope>
    <source>
        <strain evidence="7 8">Cra20</strain>
    </source>
</reference>
<feature type="transmembrane region" description="Helical" evidence="5">
    <location>
        <begin position="167"/>
        <end position="186"/>
    </location>
</feature>
<dbReference type="Gene3D" id="1.20.1250.20">
    <property type="entry name" value="MFS general substrate transporter like domains"/>
    <property type="match status" value="1"/>
</dbReference>
<evidence type="ECO:0000313" key="7">
    <source>
        <dbReference type="EMBL" id="ATY33833.1"/>
    </source>
</evidence>
<dbReference type="InterPro" id="IPR005829">
    <property type="entry name" value="Sugar_transporter_CS"/>
</dbReference>
<keyword evidence="2 5" id="KW-0812">Transmembrane</keyword>
<name>A0A2K8MIZ8_9SPHN</name>
<feature type="transmembrane region" description="Helical" evidence="5">
    <location>
        <begin position="137"/>
        <end position="161"/>
    </location>
</feature>
<comment type="subcellular location">
    <subcellularLocation>
        <location evidence="1">Membrane</location>
        <topology evidence="1">Multi-pass membrane protein</topology>
    </subcellularLocation>
</comment>
<evidence type="ECO:0000256" key="2">
    <source>
        <dbReference type="ARBA" id="ARBA00022692"/>
    </source>
</evidence>
<feature type="transmembrane region" description="Helical" evidence="5">
    <location>
        <begin position="356"/>
        <end position="377"/>
    </location>
</feature>
<feature type="transmembrane region" description="Helical" evidence="5">
    <location>
        <begin position="398"/>
        <end position="417"/>
    </location>
</feature>
<keyword evidence="4 5" id="KW-0472">Membrane</keyword>
<evidence type="ECO:0000259" key="6">
    <source>
        <dbReference type="PROSITE" id="PS50850"/>
    </source>
</evidence>
<feature type="transmembrane region" description="Helical" evidence="5">
    <location>
        <begin position="325"/>
        <end position="344"/>
    </location>
</feature>
<feature type="transmembrane region" description="Helical" evidence="5">
    <location>
        <begin position="12"/>
        <end position="34"/>
    </location>
</feature>
<keyword evidence="3 5" id="KW-1133">Transmembrane helix</keyword>